<dbReference type="PANTHER" id="PTHR24394">
    <property type="entry name" value="ZINC FINGER PROTEIN"/>
    <property type="match status" value="1"/>
</dbReference>
<dbReference type="GO" id="GO:0005737">
    <property type="term" value="C:cytoplasm"/>
    <property type="evidence" value="ECO:0007669"/>
    <property type="project" value="UniProtKB-SubCell"/>
</dbReference>
<evidence type="ECO:0000313" key="18">
    <source>
        <dbReference type="Proteomes" id="UP000245956"/>
    </source>
</evidence>
<name>A0A2U3EIZ6_PURLI</name>
<dbReference type="EMBL" id="LCWV01000003">
    <property type="protein sequence ID" value="PWI74486.1"/>
    <property type="molecule type" value="Genomic_DNA"/>
</dbReference>
<dbReference type="SUPFAM" id="SSF57667">
    <property type="entry name" value="beta-beta-alpha zinc fingers"/>
    <property type="match status" value="1"/>
</dbReference>
<dbReference type="AlphaFoldDB" id="A0A2U3EIZ6"/>
<dbReference type="GO" id="GO:0008270">
    <property type="term" value="F:zinc ion binding"/>
    <property type="evidence" value="ECO:0007669"/>
    <property type="project" value="UniProtKB-KW"/>
</dbReference>
<keyword evidence="15" id="KW-0472">Membrane</keyword>
<sequence>MHWTAAPANGRRRCVHGMVAVGAGAPKQAGTQRSQPVIVESSSQAIDEARALDGEHLASLPSSKLPAMLPTTRAAMRARPVLYRSEMRNKVRDQGAAPRYEGSRLRDLGAPSSAFAWAADGAAHDKSPTVRKLVVRSRGSSSPRPLATHHHLMNREGGSSGCAMVLVACPILAELVHPSAPSAQSPPSTAPPTSERALSYEVFAPGLPLSLPRARSGWCQWSVHCLHDPPPTRPPPTHHRPPSAIHPSPTPCLATTAVRCGYGRRLPLLPPPPSTTRTRTSTHAQRWRARTHARTHFGPDRDLGGVGVPKDGDEDRRRQVDCAAPAAATDPCSGPLWPSWSGRVRQAWRRLERFPLGSCLSLSAFFSMVLVWALISGLVFYLCHHGPLHHHSIGNLVGSGALLILLSFIIAVSVLSSFPSSDSIFFNTWNSSSLLREIPALPLRPPNDITIASGLSCPFVQNIYQSTPAKRKKTRTLPTLARPATDKVRSDFLHPVWDLEAVTNTHRRGQDLERPPTAMDTTVMPQAVAQAPSFYFKHDNTKGHAMYPTVPTLPSTPIYSRPGSSSCSHPPTLLSNGPSVMPSMGSPSLVHHKPAIMLETEFNDNPYFPSTPPLSTSGSAIGSPKSCDVLQTPMNPMFSGLDGLAGIKAGLEPVENIVLDWSSSGSPPMTPVYIQSQPVNVPSLNGTASDLSTASCPSLSPSPTPYARSIASEHDVDFCDPRNLTVSSGSSNPTLAPEFKLTAFGDEPKGEQHLSQPAFDFSPTIPHDLPAFEDLSDLDSESDFGNLVNLGERNPVDVNRPRACTGSSVVSLGHGSFISDEDFGFDENDSFSFPSLPSPPSSVDSSEDTHQDKRQKKSNDKETRTVEPTMNSAASDVQTGSAQQVSDKTDSDASDSGGSSGSESTPAPVPAPTNRRGRKQSLTEDPSKTFVCDLCNRRFRRQEHLKRHYRSLHTQEKPFECNECGKKFSRSDNLAQHARTHAGGAIVMNLIENGEAAPYNAAMVAASGVDDYANYGKVLFQIASEVPGSASELSSEEGSEQGKKKRKRSD</sequence>
<keyword evidence="15" id="KW-0812">Transmembrane</keyword>
<keyword evidence="8" id="KW-0805">Transcription regulation</keyword>
<dbReference type="GO" id="GO:0000981">
    <property type="term" value="F:DNA-binding transcription factor activity, RNA polymerase II-specific"/>
    <property type="evidence" value="ECO:0007669"/>
    <property type="project" value="TreeGrafter"/>
</dbReference>
<dbReference type="SMART" id="SM00355">
    <property type="entry name" value="ZnF_C2H2"/>
    <property type="match status" value="2"/>
</dbReference>
<feature type="region of interest" description="Disordered" evidence="14">
    <location>
        <begin position="747"/>
        <end position="766"/>
    </location>
</feature>
<keyword evidence="7" id="KW-0862">Zinc</keyword>
<evidence type="ECO:0000256" key="5">
    <source>
        <dbReference type="ARBA" id="ARBA00022737"/>
    </source>
</evidence>
<protein>
    <recommendedName>
        <fullName evidence="12">C2H2-type transcription factor MSN2</fullName>
    </recommendedName>
</protein>
<evidence type="ECO:0000256" key="6">
    <source>
        <dbReference type="ARBA" id="ARBA00022771"/>
    </source>
</evidence>
<feature type="region of interest" description="Disordered" evidence="14">
    <location>
        <begin position="828"/>
        <end position="924"/>
    </location>
</feature>
<dbReference type="Proteomes" id="UP000245956">
    <property type="component" value="Unassembled WGS sequence"/>
</dbReference>
<feature type="transmembrane region" description="Helical" evidence="15">
    <location>
        <begin position="395"/>
        <end position="418"/>
    </location>
</feature>
<comment type="caution">
    <text evidence="17">The sequence shown here is derived from an EMBL/GenBank/DDBJ whole genome shotgun (WGS) entry which is preliminary data.</text>
</comment>
<evidence type="ECO:0000256" key="14">
    <source>
        <dbReference type="SAM" id="MobiDB-lite"/>
    </source>
</evidence>
<evidence type="ECO:0000256" key="1">
    <source>
        <dbReference type="ARBA" id="ARBA00004123"/>
    </source>
</evidence>
<evidence type="ECO:0000256" key="8">
    <source>
        <dbReference type="ARBA" id="ARBA00023015"/>
    </source>
</evidence>
<keyword evidence="15" id="KW-1133">Transmembrane helix</keyword>
<gene>
    <name evidence="17" type="ORF">PCL_07800</name>
</gene>
<evidence type="ECO:0000256" key="7">
    <source>
        <dbReference type="ARBA" id="ARBA00022833"/>
    </source>
</evidence>
<evidence type="ECO:0000313" key="17">
    <source>
        <dbReference type="EMBL" id="PWI74486.1"/>
    </source>
</evidence>
<feature type="region of interest" description="Disordered" evidence="14">
    <location>
        <begin position="264"/>
        <end position="315"/>
    </location>
</feature>
<evidence type="ECO:0000256" key="11">
    <source>
        <dbReference type="ARBA" id="ARBA00023242"/>
    </source>
</evidence>
<evidence type="ECO:0000259" key="16">
    <source>
        <dbReference type="PROSITE" id="PS50157"/>
    </source>
</evidence>
<evidence type="ECO:0000256" key="2">
    <source>
        <dbReference type="ARBA" id="ARBA00004496"/>
    </source>
</evidence>
<keyword evidence="9" id="KW-0843">Virulence</keyword>
<feature type="transmembrane region" description="Helical" evidence="15">
    <location>
        <begin position="360"/>
        <end position="383"/>
    </location>
</feature>
<keyword evidence="5" id="KW-0677">Repeat</keyword>
<feature type="compositionally biased region" description="Basic and acidic residues" evidence="14">
    <location>
        <begin position="847"/>
        <end position="865"/>
    </location>
</feature>
<feature type="compositionally biased region" description="Basic residues" evidence="14">
    <location>
        <begin position="285"/>
        <end position="295"/>
    </location>
</feature>
<proteinExistence type="predicted"/>
<keyword evidence="10" id="KW-0804">Transcription</keyword>
<evidence type="ECO:0000256" key="9">
    <source>
        <dbReference type="ARBA" id="ARBA00023026"/>
    </source>
</evidence>
<dbReference type="Pfam" id="PF00096">
    <property type="entry name" value="zf-C2H2"/>
    <property type="match status" value="2"/>
</dbReference>
<comment type="subcellular location">
    <subcellularLocation>
        <location evidence="2">Cytoplasm</location>
    </subcellularLocation>
    <subcellularLocation>
        <location evidence="1">Nucleus</location>
    </subcellularLocation>
</comment>
<dbReference type="FunFam" id="3.30.160.60:FF:000141">
    <property type="entry name" value="C2H2 zinc finger protein"/>
    <property type="match status" value="1"/>
</dbReference>
<evidence type="ECO:0000256" key="15">
    <source>
        <dbReference type="SAM" id="Phobius"/>
    </source>
</evidence>
<keyword evidence="4" id="KW-0479">Metal-binding</keyword>
<feature type="region of interest" description="Disordered" evidence="14">
    <location>
        <begin position="1026"/>
        <end position="1050"/>
    </location>
</feature>
<dbReference type="GO" id="GO:0005634">
    <property type="term" value="C:nucleus"/>
    <property type="evidence" value="ECO:0007669"/>
    <property type="project" value="UniProtKB-SubCell"/>
</dbReference>
<evidence type="ECO:0000256" key="3">
    <source>
        <dbReference type="ARBA" id="ARBA00022490"/>
    </source>
</evidence>
<dbReference type="FunFam" id="3.30.160.60:FF:000243">
    <property type="entry name" value="Probable transcription factor steA"/>
    <property type="match status" value="1"/>
</dbReference>
<feature type="compositionally biased region" description="Polar residues" evidence="14">
    <location>
        <begin position="866"/>
        <end position="885"/>
    </location>
</feature>
<dbReference type="InterPro" id="IPR013087">
    <property type="entry name" value="Znf_C2H2_type"/>
</dbReference>
<feature type="domain" description="C2H2-type" evidence="16">
    <location>
        <begin position="959"/>
        <end position="986"/>
    </location>
</feature>
<dbReference type="PROSITE" id="PS50157">
    <property type="entry name" value="ZINC_FINGER_C2H2_2"/>
    <property type="match status" value="2"/>
</dbReference>
<accession>A0A2U3EIZ6</accession>
<dbReference type="InterPro" id="IPR036236">
    <property type="entry name" value="Znf_C2H2_sf"/>
</dbReference>
<keyword evidence="6 13" id="KW-0863">Zinc-finger</keyword>
<feature type="compositionally biased region" description="Low complexity" evidence="14">
    <location>
        <begin position="894"/>
        <end position="904"/>
    </location>
</feature>
<dbReference type="Gene3D" id="3.30.160.60">
    <property type="entry name" value="Classic Zinc Finger"/>
    <property type="match status" value="2"/>
</dbReference>
<dbReference type="PROSITE" id="PS00028">
    <property type="entry name" value="ZINC_FINGER_C2H2_1"/>
    <property type="match status" value="2"/>
</dbReference>
<keyword evidence="3" id="KW-0963">Cytoplasm</keyword>
<evidence type="ECO:0000256" key="4">
    <source>
        <dbReference type="ARBA" id="ARBA00022723"/>
    </source>
</evidence>
<reference evidence="17 18" key="1">
    <citation type="journal article" date="2016" name="Front. Microbiol.">
        <title>Genome and transcriptome sequences reveal the specific parasitism of the nematophagous Purpureocillium lilacinum 36-1.</title>
        <authorList>
            <person name="Xie J."/>
            <person name="Li S."/>
            <person name="Mo C."/>
            <person name="Xiao X."/>
            <person name="Peng D."/>
            <person name="Wang G."/>
            <person name="Xiao Y."/>
        </authorList>
    </citation>
    <scope>NUCLEOTIDE SEQUENCE [LARGE SCALE GENOMIC DNA]</scope>
    <source>
        <strain evidence="17 18">36-1</strain>
    </source>
</reference>
<evidence type="ECO:0000256" key="13">
    <source>
        <dbReference type="PROSITE-ProRule" id="PRU00042"/>
    </source>
</evidence>
<keyword evidence="11" id="KW-0539">Nucleus</keyword>
<organism evidence="17 18">
    <name type="scientific">Purpureocillium lilacinum</name>
    <name type="common">Paecilomyces lilacinus</name>
    <dbReference type="NCBI Taxonomy" id="33203"/>
    <lineage>
        <taxon>Eukaryota</taxon>
        <taxon>Fungi</taxon>
        <taxon>Dikarya</taxon>
        <taxon>Ascomycota</taxon>
        <taxon>Pezizomycotina</taxon>
        <taxon>Sordariomycetes</taxon>
        <taxon>Hypocreomycetidae</taxon>
        <taxon>Hypocreales</taxon>
        <taxon>Ophiocordycipitaceae</taxon>
        <taxon>Purpureocillium</taxon>
    </lineage>
</organism>
<dbReference type="PANTHER" id="PTHR24394:SF29">
    <property type="entry name" value="MYONEURIN"/>
    <property type="match status" value="1"/>
</dbReference>
<evidence type="ECO:0000256" key="12">
    <source>
        <dbReference type="ARBA" id="ARBA00093629"/>
    </source>
</evidence>
<feature type="domain" description="C2H2-type" evidence="16">
    <location>
        <begin position="930"/>
        <end position="958"/>
    </location>
</feature>
<evidence type="ECO:0000256" key="10">
    <source>
        <dbReference type="ARBA" id="ARBA00023163"/>
    </source>
</evidence>